<feature type="compositionally biased region" description="Basic residues" evidence="1">
    <location>
        <begin position="58"/>
        <end position="70"/>
    </location>
</feature>
<feature type="compositionally biased region" description="Low complexity" evidence="1">
    <location>
        <begin position="197"/>
        <end position="208"/>
    </location>
</feature>
<feature type="compositionally biased region" description="Acidic residues" evidence="1">
    <location>
        <begin position="28"/>
        <end position="37"/>
    </location>
</feature>
<sequence length="272" mass="29612">MTDEEVVEWMDAVEAPAKKKARKAVDAVEGEVVDVVEEQPKKKAKAKKVSEGGEKGNAKGKGKGKAKGKAKAKETEGEGEGALNNDEEESEDSKSKKVKRAPFQHLTSSTPPPRPQPKPAFKNVGQGKTIVPVDVIDPAPPTHERTPTPDLDDPVLSYQNKQWYIRHRKTEQHAREERARLGSVEYEARQARKAAKWMAAANTGTAGPSKPPKPSKTLTEVEGEDSDEFDGVPPAPFAYPAASIGLPWGSSYALLLPPPVLKKKNYSQLHTL</sequence>
<dbReference type="EMBL" id="JARIHO010000078">
    <property type="protein sequence ID" value="KAJ7310730.1"/>
    <property type="molecule type" value="Genomic_DNA"/>
</dbReference>
<organism evidence="2 3">
    <name type="scientific">Mycena albidolilacea</name>
    <dbReference type="NCBI Taxonomy" id="1033008"/>
    <lineage>
        <taxon>Eukaryota</taxon>
        <taxon>Fungi</taxon>
        <taxon>Dikarya</taxon>
        <taxon>Basidiomycota</taxon>
        <taxon>Agaricomycotina</taxon>
        <taxon>Agaricomycetes</taxon>
        <taxon>Agaricomycetidae</taxon>
        <taxon>Agaricales</taxon>
        <taxon>Marasmiineae</taxon>
        <taxon>Mycenaceae</taxon>
        <taxon>Mycena</taxon>
    </lineage>
</organism>
<name>A0AAD7EBT2_9AGAR</name>
<evidence type="ECO:0000313" key="3">
    <source>
        <dbReference type="Proteomes" id="UP001218218"/>
    </source>
</evidence>
<dbReference type="Proteomes" id="UP001218218">
    <property type="component" value="Unassembled WGS sequence"/>
</dbReference>
<reference evidence="2" key="1">
    <citation type="submission" date="2023-03" db="EMBL/GenBank/DDBJ databases">
        <title>Massive genome expansion in bonnet fungi (Mycena s.s.) driven by repeated elements and novel gene families across ecological guilds.</title>
        <authorList>
            <consortium name="Lawrence Berkeley National Laboratory"/>
            <person name="Harder C.B."/>
            <person name="Miyauchi S."/>
            <person name="Viragh M."/>
            <person name="Kuo A."/>
            <person name="Thoen E."/>
            <person name="Andreopoulos B."/>
            <person name="Lu D."/>
            <person name="Skrede I."/>
            <person name="Drula E."/>
            <person name="Henrissat B."/>
            <person name="Morin E."/>
            <person name="Kohler A."/>
            <person name="Barry K."/>
            <person name="LaButti K."/>
            <person name="Morin E."/>
            <person name="Salamov A."/>
            <person name="Lipzen A."/>
            <person name="Mereny Z."/>
            <person name="Hegedus B."/>
            <person name="Baldrian P."/>
            <person name="Stursova M."/>
            <person name="Weitz H."/>
            <person name="Taylor A."/>
            <person name="Grigoriev I.V."/>
            <person name="Nagy L.G."/>
            <person name="Martin F."/>
            <person name="Kauserud H."/>
        </authorList>
    </citation>
    <scope>NUCLEOTIDE SEQUENCE</scope>
    <source>
        <strain evidence="2">CBHHK002</strain>
    </source>
</reference>
<feature type="region of interest" description="Disordered" evidence="1">
    <location>
        <begin position="197"/>
        <end position="234"/>
    </location>
</feature>
<dbReference type="AlphaFoldDB" id="A0AAD7EBT2"/>
<evidence type="ECO:0000313" key="2">
    <source>
        <dbReference type="EMBL" id="KAJ7310730.1"/>
    </source>
</evidence>
<protein>
    <submittedName>
        <fullName evidence="2">Uncharacterized protein</fullName>
    </submittedName>
</protein>
<evidence type="ECO:0000256" key="1">
    <source>
        <dbReference type="SAM" id="MobiDB-lite"/>
    </source>
</evidence>
<gene>
    <name evidence="2" type="ORF">DFH08DRAFT_974409</name>
</gene>
<feature type="compositionally biased region" description="Basic and acidic residues" evidence="1">
    <location>
        <begin position="48"/>
        <end position="57"/>
    </location>
</feature>
<keyword evidence="3" id="KW-1185">Reference proteome</keyword>
<feature type="region of interest" description="Disordered" evidence="1">
    <location>
        <begin position="16"/>
        <end position="155"/>
    </location>
</feature>
<proteinExistence type="predicted"/>
<accession>A0AAD7EBT2</accession>
<comment type="caution">
    <text evidence="2">The sequence shown here is derived from an EMBL/GenBank/DDBJ whole genome shotgun (WGS) entry which is preliminary data.</text>
</comment>
<feature type="compositionally biased region" description="Acidic residues" evidence="1">
    <location>
        <begin position="221"/>
        <end position="230"/>
    </location>
</feature>